<dbReference type="Proteomes" id="UP000525714">
    <property type="component" value="Unassembled WGS sequence"/>
</dbReference>
<accession>A0A7K5KPE4</accession>
<proteinExistence type="predicted"/>
<organism evidence="2 3">
    <name type="scientific">Mionectes macconnelli</name>
    <name type="common">McConnell's flycatcher</name>
    <dbReference type="NCBI Taxonomy" id="254557"/>
    <lineage>
        <taxon>Eukaryota</taxon>
        <taxon>Metazoa</taxon>
        <taxon>Chordata</taxon>
        <taxon>Craniata</taxon>
        <taxon>Vertebrata</taxon>
        <taxon>Euteleostomi</taxon>
        <taxon>Archelosauria</taxon>
        <taxon>Archosauria</taxon>
        <taxon>Dinosauria</taxon>
        <taxon>Saurischia</taxon>
        <taxon>Theropoda</taxon>
        <taxon>Coelurosauria</taxon>
        <taxon>Aves</taxon>
        <taxon>Neognathae</taxon>
        <taxon>Neoaves</taxon>
        <taxon>Telluraves</taxon>
        <taxon>Australaves</taxon>
        <taxon>Passeriformes</taxon>
        <taxon>Tyrannidae</taxon>
        <taxon>Mionectes</taxon>
    </lineage>
</organism>
<evidence type="ECO:0000259" key="1">
    <source>
        <dbReference type="PROSITE" id="PS50878"/>
    </source>
</evidence>
<evidence type="ECO:0000313" key="2">
    <source>
        <dbReference type="EMBL" id="NWT07483.1"/>
    </source>
</evidence>
<protein>
    <submittedName>
        <fullName evidence="2">PO21 protein</fullName>
    </submittedName>
</protein>
<dbReference type="SUPFAM" id="SSF56672">
    <property type="entry name" value="DNA/RNA polymerases"/>
    <property type="match status" value="1"/>
</dbReference>
<evidence type="ECO:0000313" key="3">
    <source>
        <dbReference type="Proteomes" id="UP000525714"/>
    </source>
</evidence>
<gene>
    <name evidence="2" type="primary">Po21_0</name>
    <name evidence="2" type="ORF">MIOMAC_R15343</name>
</gene>
<comment type="caution">
    <text evidence="2">The sequence shown here is derived from an EMBL/GenBank/DDBJ whole genome shotgun (WGS) entry which is preliminary data.</text>
</comment>
<name>A0A7K5KPE4_9TYRA</name>
<dbReference type="InterPro" id="IPR043502">
    <property type="entry name" value="DNA/RNA_pol_sf"/>
</dbReference>
<dbReference type="InterPro" id="IPR000477">
    <property type="entry name" value="RT_dom"/>
</dbReference>
<dbReference type="EMBL" id="VYZC01002462">
    <property type="protein sequence ID" value="NWT07483.1"/>
    <property type="molecule type" value="Genomic_DNA"/>
</dbReference>
<feature type="domain" description="Reverse transcriptase" evidence="1">
    <location>
        <begin position="1"/>
        <end position="132"/>
    </location>
</feature>
<dbReference type="Pfam" id="PF00078">
    <property type="entry name" value="RVT_1"/>
    <property type="match status" value="1"/>
</dbReference>
<dbReference type="PANTHER" id="PTHR47027:SF20">
    <property type="entry name" value="REVERSE TRANSCRIPTASE-LIKE PROTEIN WITH RNA-DIRECTED DNA POLYMERASE DOMAIN"/>
    <property type="match status" value="1"/>
</dbReference>
<dbReference type="PROSITE" id="PS50878">
    <property type="entry name" value="RT_POL"/>
    <property type="match status" value="1"/>
</dbReference>
<dbReference type="AlphaFoldDB" id="A0A7K5KPE4"/>
<feature type="non-terminal residue" evidence="2">
    <location>
        <position position="1"/>
    </location>
</feature>
<feature type="non-terminal residue" evidence="2">
    <location>
        <position position="132"/>
    </location>
</feature>
<dbReference type="PANTHER" id="PTHR47027">
    <property type="entry name" value="REVERSE TRANSCRIPTASE DOMAIN-CONTAINING PROTEIN"/>
    <property type="match status" value="1"/>
</dbReference>
<reference evidence="2 3" key="1">
    <citation type="submission" date="2019-09" db="EMBL/GenBank/DDBJ databases">
        <title>Bird 10,000 Genomes (B10K) Project - Family phase.</title>
        <authorList>
            <person name="Zhang G."/>
        </authorList>
    </citation>
    <scope>NUCLEOTIDE SEQUENCE [LARGE SCALE GENOMIC DNA]</scope>
    <source>
        <strain evidence="2">B10K-DU-003-16</strain>
        <tissue evidence="2">Mixed tissue sample</tissue>
    </source>
</reference>
<keyword evidence="3" id="KW-1185">Reference proteome</keyword>
<sequence length="132" mass="14557">KAFDTVSHQHIIMGLKQKGVDVHIINLVANMYDNIYTEIGIGNVKSDPIQIKVGVKQGDPMSPFLFNLAMDPLLCNLEQYGKGYQYGTKSITAMAFADDLVLLSGSWDGMRENIAILEDFCNLTGLTTQGEK</sequence>